<proteinExistence type="predicted"/>
<evidence type="ECO:0000313" key="2">
    <source>
        <dbReference type="EMBL" id="MEL3972867.1"/>
    </source>
</evidence>
<feature type="compositionally biased region" description="Basic and acidic residues" evidence="1">
    <location>
        <begin position="19"/>
        <end position="36"/>
    </location>
</feature>
<dbReference type="EMBL" id="JBBYAF010000019">
    <property type="protein sequence ID" value="MEL3972867.1"/>
    <property type="molecule type" value="Genomic_DNA"/>
</dbReference>
<gene>
    <name evidence="2" type="ORF">AAEO50_11285</name>
</gene>
<sequence length="149" mass="17538">MEGLIIAVIIGLLTTIFNRSKESSSEDHRPRPKPIETGRPVETSRETPRRKQSDRPVYPNAEQEEPVYTLQTKYEEQKQEIENKYAQLKKRKESHKHQPHTQRTRVKSIKEKDPSQYSIDFESKDDIVKGFIFSEVFGPPRAKKTHHRK</sequence>
<feature type="compositionally biased region" description="Basic and acidic residues" evidence="1">
    <location>
        <begin position="73"/>
        <end position="83"/>
    </location>
</feature>
<keyword evidence="3" id="KW-1185">Reference proteome</keyword>
<feature type="region of interest" description="Disordered" evidence="1">
    <location>
        <begin position="19"/>
        <end position="117"/>
    </location>
</feature>
<comment type="caution">
    <text evidence="2">The sequence shown here is derived from an EMBL/GenBank/DDBJ whole genome shotgun (WGS) entry which is preliminary data.</text>
</comment>
<feature type="compositionally biased region" description="Basic residues" evidence="1">
    <location>
        <begin position="87"/>
        <end position="107"/>
    </location>
</feature>
<evidence type="ECO:0000256" key="1">
    <source>
        <dbReference type="SAM" id="MobiDB-lite"/>
    </source>
</evidence>
<evidence type="ECO:0000313" key="3">
    <source>
        <dbReference type="Proteomes" id="UP001389717"/>
    </source>
</evidence>
<reference evidence="2 3" key="1">
    <citation type="submission" date="2024-04" db="EMBL/GenBank/DDBJ databases">
        <title>Bacillus oryzaecorticis sp. nov., a moderately halophilic bacterium isolated from rice husks.</title>
        <authorList>
            <person name="Zhu H.-S."/>
        </authorList>
    </citation>
    <scope>NUCLEOTIDE SEQUENCE [LARGE SCALE GENOMIC DNA]</scope>
    <source>
        <strain evidence="2 3">ZC255</strain>
    </source>
</reference>
<protein>
    <submittedName>
        <fullName evidence="2">Uncharacterized protein</fullName>
    </submittedName>
</protein>
<dbReference type="Proteomes" id="UP001389717">
    <property type="component" value="Unassembled WGS sequence"/>
</dbReference>
<name>A0ABU9K9U8_9BACI</name>
<organism evidence="2 3">
    <name type="scientific">Rossellomorea oryzaecorticis</name>
    <dbReference type="NCBI Taxonomy" id="1396505"/>
    <lineage>
        <taxon>Bacteria</taxon>
        <taxon>Bacillati</taxon>
        <taxon>Bacillota</taxon>
        <taxon>Bacilli</taxon>
        <taxon>Bacillales</taxon>
        <taxon>Bacillaceae</taxon>
        <taxon>Rossellomorea</taxon>
    </lineage>
</organism>
<dbReference type="RefSeq" id="WP_341983590.1">
    <property type="nucleotide sequence ID" value="NZ_JBBYAF010000019.1"/>
</dbReference>
<accession>A0ABU9K9U8</accession>
<feature type="compositionally biased region" description="Basic and acidic residues" evidence="1">
    <location>
        <begin position="42"/>
        <end position="54"/>
    </location>
</feature>